<reference evidence="1 2" key="1">
    <citation type="journal article" date="2014" name="Agronomy (Basel)">
        <title>A Draft Genome Sequence for Ensete ventricosum, the Drought-Tolerant Tree Against Hunger.</title>
        <authorList>
            <person name="Harrison J."/>
            <person name="Moore K.A."/>
            <person name="Paszkiewicz K."/>
            <person name="Jones T."/>
            <person name="Grant M."/>
            <person name="Ambacheew D."/>
            <person name="Muzemil S."/>
            <person name="Studholme D.J."/>
        </authorList>
    </citation>
    <scope>NUCLEOTIDE SEQUENCE [LARGE SCALE GENOMIC DNA]</scope>
</reference>
<evidence type="ECO:0000313" key="2">
    <source>
        <dbReference type="Proteomes" id="UP000287651"/>
    </source>
</evidence>
<name>A0A426Y321_ENSVE</name>
<evidence type="ECO:0000313" key="1">
    <source>
        <dbReference type="EMBL" id="RRT46187.1"/>
    </source>
</evidence>
<gene>
    <name evidence="1" type="ORF">B296_00054618</name>
</gene>
<accession>A0A426Y321</accession>
<comment type="caution">
    <text evidence="1">The sequence shown here is derived from an EMBL/GenBank/DDBJ whole genome shotgun (WGS) entry which is preliminary data.</text>
</comment>
<dbReference type="EMBL" id="AMZH03015358">
    <property type="protein sequence ID" value="RRT46187.1"/>
    <property type="molecule type" value="Genomic_DNA"/>
</dbReference>
<dbReference type="Proteomes" id="UP000287651">
    <property type="component" value="Unassembled WGS sequence"/>
</dbReference>
<protein>
    <submittedName>
        <fullName evidence="1">Uncharacterized protein</fullName>
    </submittedName>
</protein>
<organism evidence="1 2">
    <name type="scientific">Ensete ventricosum</name>
    <name type="common">Abyssinian banana</name>
    <name type="synonym">Musa ensete</name>
    <dbReference type="NCBI Taxonomy" id="4639"/>
    <lineage>
        <taxon>Eukaryota</taxon>
        <taxon>Viridiplantae</taxon>
        <taxon>Streptophyta</taxon>
        <taxon>Embryophyta</taxon>
        <taxon>Tracheophyta</taxon>
        <taxon>Spermatophyta</taxon>
        <taxon>Magnoliopsida</taxon>
        <taxon>Liliopsida</taxon>
        <taxon>Zingiberales</taxon>
        <taxon>Musaceae</taxon>
        <taxon>Ensete</taxon>
    </lineage>
</organism>
<proteinExistence type="predicted"/>
<dbReference type="AlphaFoldDB" id="A0A426Y321"/>
<sequence>MSTSQSEDCSMATADDMVGRTHKRAGRLVPARPAFRLARRGLVSSTCRSAQLPRTGPREVTNDSAPSELDAICAFR</sequence>